<name>Q0RCU9_FRAAA</name>
<dbReference type="SUPFAM" id="SSF51011">
    <property type="entry name" value="Glycosyl hydrolase domain"/>
    <property type="match status" value="1"/>
</dbReference>
<dbReference type="InterPro" id="IPR013780">
    <property type="entry name" value="Glyco_hydro_b"/>
</dbReference>
<dbReference type="Proteomes" id="UP000000657">
    <property type="component" value="Chromosome"/>
</dbReference>
<dbReference type="CAZy" id="CBM32">
    <property type="family name" value="Carbohydrate-Binding Module Family 32"/>
</dbReference>
<dbReference type="InterPro" id="IPR036514">
    <property type="entry name" value="SGNH_hydro_sf"/>
</dbReference>
<dbReference type="InterPro" id="IPR000421">
    <property type="entry name" value="FA58C"/>
</dbReference>
<dbReference type="EMBL" id="CT573213">
    <property type="protein sequence ID" value="CAJ64725.1"/>
    <property type="molecule type" value="Genomic_DNA"/>
</dbReference>
<dbReference type="InterPro" id="IPR008979">
    <property type="entry name" value="Galactose-bd-like_sf"/>
</dbReference>
<dbReference type="AlphaFoldDB" id="Q0RCU9"/>
<dbReference type="Pfam" id="PF02055">
    <property type="entry name" value="Glyco_hydro_30"/>
    <property type="match status" value="1"/>
</dbReference>
<reference evidence="7 8" key="1">
    <citation type="journal article" date="2007" name="Genome Res.">
        <title>Genome characteristics of facultatively symbiotic Frankia sp. strains reflect host range and host plant biogeography.</title>
        <authorList>
            <person name="Normand P."/>
            <person name="Lapierre P."/>
            <person name="Tisa L.S."/>
            <person name="Gogarten J.P."/>
            <person name="Alloisio N."/>
            <person name="Bagnarol E."/>
            <person name="Bassi C.A."/>
            <person name="Berry A.M."/>
            <person name="Bickhart D.M."/>
            <person name="Choisne N."/>
            <person name="Couloux A."/>
            <person name="Cournoyer B."/>
            <person name="Cruveiller S."/>
            <person name="Daubin V."/>
            <person name="Demange N."/>
            <person name="Francino M.P."/>
            <person name="Goltsman E."/>
            <person name="Huang Y."/>
            <person name="Kopp O.R."/>
            <person name="Labarre L."/>
            <person name="Lapidus A."/>
            <person name="Lavire C."/>
            <person name="Marechal J."/>
            <person name="Martinez M."/>
            <person name="Mastronunzio J.E."/>
            <person name="Mullin B.C."/>
            <person name="Niemann J."/>
            <person name="Pujic P."/>
            <person name="Rawnsley T."/>
            <person name="Rouy Z."/>
            <person name="Schenowitz C."/>
            <person name="Sellstedt A."/>
            <person name="Tavares F."/>
            <person name="Tomkins J.P."/>
            <person name="Vallenet D."/>
            <person name="Valverde C."/>
            <person name="Wall L.G."/>
            <person name="Wang Y."/>
            <person name="Medigue C."/>
            <person name="Benson D.R."/>
        </authorList>
    </citation>
    <scope>NUCLEOTIDE SEQUENCE [LARGE SCALE GENOMIC DNA]</scope>
    <source>
        <strain evidence="8">DSM 45986 / CECT 9034 / ACN14a</strain>
    </source>
</reference>
<keyword evidence="5" id="KW-0472">Membrane</keyword>
<evidence type="ECO:0000313" key="8">
    <source>
        <dbReference type="Proteomes" id="UP000000657"/>
    </source>
</evidence>
<sequence length="878" mass="91636">MPEPTMQRAPRPDVIVAASRPRSRPFAYAVIGLLSVVVAVSIVLGVVGPDPDPSASVWLTSADGAHRLDRQPDVRLLPSTGPATGQGVLRVEPDRRFQVMEGVGAALTDSSTYLIDTRLSPPERRRLMRSLFDRDAGAGLSFLRQPIGASDFSRAAVTYDDVPAGQRDPRLRRFSVARDEEHVLPLLRQARALNPELRVMATPWTAPAWMRTGDTLSGSSGGPLRPEDTAAFAAYLAAYARAYADGGVPVDLISPLNEPLAPPGNHPAMPMTAQQEAAVIAALGPALRAAGLSTRIAVSDQNWDFGSYALQVLSDPAAAPWIAGIASHCYGGDPSAQAVLRGQAPTLAQYVTECSSGSWSKGFGDSLRWSAQNMVIGATRNGAATVAYWNVALDETGGPKLGGCPSCRGLVTIDRRSGKVTYSPEYYALGQLAKVTEPGAVRVDTASPGPGGLQNVAFVNPDGSRALVAYNPGTVPAAVTVDDGRVSFAARVPPGAMASFSWPGRRLAAASAASGVPTAPRPVPGHPGPGGALAGAQNRVRVMPLGDSLVDGFVTSGGWRTQLWHRLVQNDGEPVVFVGSQRGGPPDLGDQREEGHPGWRLDALQRQAAAWVGSARPDVVLLMAGTNDINEGASAQQAAARLDALLGTILAARPGVAVLVSTLVPMHNGHDATWAAFNAAIPGVVAARRAAGADVSVVDLSSMVGPEHYVDGLHPDQAGYNALGDAWYAAVRPVVHRLRDAAAAASGPRMSASTVAVSACCTDTAPALAADGLPGTRWTSGYPQEPGMWLQADLRAPTPVSGVDLDAGPSVGDQPRGYVVRVSVDGTTWRTVATRGDDGPRAAVSFPPVTARYVRVQLTVAVSDHWWSVADLTVHTAP</sequence>
<dbReference type="Gene3D" id="3.20.20.80">
    <property type="entry name" value="Glycosidases"/>
    <property type="match status" value="1"/>
</dbReference>
<keyword evidence="2" id="KW-0732">Signal</keyword>
<dbReference type="CAZy" id="GH30">
    <property type="family name" value="Glycoside Hydrolase Family 30"/>
</dbReference>
<dbReference type="SUPFAM" id="SSF51445">
    <property type="entry name" value="(Trans)glycosidases"/>
    <property type="match status" value="1"/>
</dbReference>
<dbReference type="eggNOG" id="COG4305">
    <property type="taxonomic scope" value="Bacteria"/>
</dbReference>
<dbReference type="Pfam" id="PF00754">
    <property type="entry name" value="F5_F8_type_C"/>
    <property type="match status" value="1"/>
</dbReference>
<evidence type="ECO:0000256" key="3">
    <source>
        <dbReference type="ARBA" id="ARBA00022801"/>
    </source>
</evidence>
<dbReference type="RefSeq" id="WP_011607152.1">
    <property type="nucleotide sequence ID" value="NC_008278.1"/>
</dbReference>
<dbReference type="KEGG" id="fal:FRAAL6101"/>
<evidence type="ECO:0000313" key="7">
    <source>
        <dbReference type="EMBL" id="CAJ64725.1"/>
    </source>
</evidence>
<dbReference type="SUPFAM" id="SSF52266">
    <property type="entry name" value="SGNH hydrolase"/>
    <property type="match status" value="1"/>
</dbReference>
<organism evidence="7 8">
    <name type="scientific">Frankia alni (strain DSM 45986 / CECT 9034 / ACN14a)</name>
    <dbReference type="NCBI Taxonomy" id="326424"/>
    <lineage>
        <taxon>Bacteria</taxon>
        <taxon>Bacillati</taxon>
        <taxon>Actinomycetota</taxon>
        <taxon>Actinomycetes</taxon>
        <taxon>Frankiales</taxon>
        <taxon>Frankiaceae</taxon>
        <taxon>Frankia</taxon>
    </lineage>
</organism>
<dbReference type="PANTHER" id="PTHR11069">
    <property type="entry name" value="GLUCOSYLCERAMIDASE"/>
    <property type="match status" value="1"/>
</dbReference>
<evidence type="ECO:0000256" key="4">
    <source>
        <dbReference type="RuleBase" id="RU361188"/>
    </source>
</evidence>
<dbReference type="PROSITE" id="PS50022">
    <property type="entry name" value="FA58C_3"/>
    <property type="match status" value="1"/>
</dbReference>
<dbReference type="HOGENOM" id="CLU_014379_3_0_11"/>
<dbReference type="STRING" id="326424.FRAAL6101"/>
<evidence type="ECO:0000256" key="2">
    <source>
        <dbReference type="ARBA" id="ARBA00022729"/>
    </source>
</evidence>
<keyword evidence="5" id="KW-1133">Transmembrane helix</keyword>
<gene>
    <name evidence="7" type="ordered locus">FRAAL6101</name>
</gene>
<evidence type="ECO:0000256" key="1">
    <source>
        <dbReference type="ARBA" id="ARBA00005382"/>
    </source>
</evidence>
<evidence type="ECO:0000259" key="6">
    <source>
        <dbReference type="PROSITE" id="PS50022"/>
    </source>
</evidence>
<evidence type="ECO:0000256" key="5">
    <source>
        <dbReference type="SAM" id="Phobius"/>
    </source>
</evidence>
<dbReference type="Pfam" id="PF13472">
    <property type="entry name" value="Lipase_GDSL_2"/>
    <property type="match status" value="1"/>
</dbReference>
<feature type="transmembrane region" description="Helical" evidence="5">
    <location>
        <begin position="26"/>
        <end position="47"/>
    </location>
</feature>
<dbReference type="InterPro" id="IPR033452">
    <property type="entry name" value="GH30_C"/>
</dbReference>
<dbReference type="GO" id="GO:0016020">
    <property type="term" value="C:membrane"/>
    <property type="evidence" value="ECO:0007669"/>
    <property type="project" value="GOC"/>
</dbReference>
<dbReference type="eggNOG" id="COG2755">
    <property type="taxonomic scope" value="Bacteria"/>
</dbReference>
<dbReference type="Gene3D" id="2.60.40.1180">
    <property type="entry name" value="Golgi alpha-mannosidase II"/>
    <property type="match status" value="1"/>
</dbReference>
<keyword evidence="5" id="KW-0812">Transmembrane</keyword>
<feature type="domain" description="F5/8 type C" evidence="6">
    <location>
        <begin position="731"/>
        <end position="877"/>
    </location>
</feature>
<dbReference type="PANTHER" id="PTHR11069:SF23">
    <property type="entry name" value="LYSOSOMAL ACID GLUCOSYLCERAMIDASE"/>
    <property type="match status" value="1"/>
</dbReference>
<dbReference type="eggNOG" id="COG5520">
    <property type="taxonomic scope" value="Bacteria"/>
</dbReference>
<comment type="similarity">
    <text evidence="1 4">Belongs to the glycosyl hydrolase 30 family.</text>
</comment>
<dbReference type="OrthoDB" id="9806701at2"/>
<dbReference type="GO" id="GO:0004348">
    <property type="term" value="F:glucosylceramidase activity"/>
    <property type="evidence" value="ECO:0007669"/>
    <property type="project" value="InterPro"/>
</dbReference>
<dbReference type="Pfam" id="PF17189">
    <property type="entry name" value="Glyco_hydro_30C"/>
    <property type="match status" value="1"/>
</dbReference>
<keyword evidence="4" id="KW-0326">Glycosidase</keyword>
<dbReference type="InterPro" id="IPR001139">
    <property type="entry name" value="Glyco_hydro_30"/>
</dbReference>
<keyword evidence="3 4" id="KW-0378">Hydrolase</keyword>
<accession>Q0RCU9</accession>
<dbReference type="InterPro" id="IPR033453">
    <property type="entry name" value="Glyco_hydro_30_TIM-barrel"/>
</dbReference>
<proteinExistence type="inferred from homology"/>
<keyword evidence="8" id="KW-1185">Reference proteome</keyword>
<protein>
    <submittedName>
        <fullName evidence="7">Glycosyl hydrolase</fullName>
    </submittedName>
</protein>
<dbReference type="SUPFAM" id="SSF49785">
    <property type="entry name" value="Galactose-binding domain-like"/>
    <property type="match status" value="1"/>
</dbReference>
<dbReference type="Gene3D" id="2.60.120.260">
    <property type="entry name" value="Galactose-binding domain-like"/>
    <property type="match status" value="1"/>
</dbReference>
<dbReference type="CDD" id="cd01833">
    <property type="entry name" value="XynB_like"/>
    <property type="match status" value="1"/>
</dbReference>
<dbReference type="Gene3D" id="3.40.50.1110">
    <property type="entry name" value="SGNH hydrolase"/>
    <property type="match status" value="1"/>
</dbReference>
<dbReference type="InterPro" id="IPR013830">
    <property type="entry name" value="SGNH_hydro"/>
</dbReference>
<dbReference type="InterPro" id="IPR017853">
    <property type="entry name" value="GH"/>
</dbReference>
<dbReference type="GO" id="GO:0006680">
    <property type="term" value="P:glucosylceramide catabolic process"/>
    <property type="evidence" value="ECO:0007669"/>
    <property type="project" value="TreeGrafter"/>
</dbReference>